<gene>
    <name evidence="1" type="ORF">MCHLO_13647</name>
</gene>
<reference evidence="1" key="1">
    <citation type="submission" date="2014-09" db="EMBL/GenBank/DDBJ databases">
        <title>Genome sequence of the luminous mushroom Mycena chlorophos for searching fungal bioluminescence genes.</title>
        <authorList>
            <person name="Tanaka Y."/>
            <person name="Kasuga D."/>
            <person name="Oba Y."/>
            <person name="Hase S."/>
            <person name="Sato K."/>
            <person name="Oba Y."/>
            <person name="Sakakibara Y."/>
        </authorList>
    </citation>
    <scope>NUCLEOTIDE SEQUENCE</scope>
</reference>
<accession>A0ABQ0M121</accession>
<evidence type="ECO:0008006" key="3">
    <source>
        <dbReference type="Google" id="ProtNLM"/>
    </source>
</evidence>
<feature type="non-terminal residue" evidence="1">
    <location>
        <position position="1"/>
    </location>
</feature>
<dbReference type="Proteomes" id="UP000815677">
    <property type="component" value="Unassembled WGS sequence"/>
</dbReference>
<sequence length="348" mass="37720">HGLPWKSVLKLRLTLPPYAEQSIPIALDILGACSSLIDCTLDRIQTPSRPSLSEPPIVYLPKLRALAIAGSSTTEIFRYLKVPELVALSVNPNRLDIAAFLDMHQRSDGFKLRCLELLQCDNVGLTAALTIFTASPGIERLRLISMYDAALLDRLAPPPPSTGSPSSDSAADRVARQAPGLLPKLGKLFISMSKVHLPVMVMGLRRLLNQRHGLGVVPPQSIALHLELIDGTKRAPRVSATDPVPHCSFLTHATIAVFASEQRPTLKTTTVPPESQLVLSLVNPLKNPPIRRRPRQHGRACLSLGAEAPDGAKPETPLLCGRLERRRGVRRVSRGAVTPGINAGRSHP</sequence>
<proteinExistence type="predicted"/>
<organism evidence="1 2">
    <name type="scientific">Mycena chlorophos</name>
    <name type="common">Agaric fungus</name>
    <name type="synonym">Agaricus chlorophos</name>
    <dbReference type="NCBI Taxonomy" id="658473"/>
    <lineage>
        <taxon>Eukaryota</taxon>
        <taxon>Fungi</taxon>
        <taxon>Dikarya</taxon>
        <taxon>Basidiomycota</taxon>
        <taxon>Agaricomycotina</taxon>
        <taxon>Agaricomycetes</taxon>
        <taxon>Agaricomycetidae</taxon>
        <taxon>Agaricales</taxon>
        <taxon>Marasmiineae</taxon>
        <taxon>Mycenaceae</taxon>
        <taxon>Mycena</taxon>
    </lineage>
</organism>
<evidence type="ECO:0000313" key="1">
    <source>
        <dbReference type="EMBL" id="GAT57066.1"/>
    </source>
</evidence>
<protein>
    <recommendedName>
        <fullName evidence="3">RNI-like protein</fullName>
    </recommendedName>
</protein>
<evidence type="ECO:0000313" key="2">
    <source>
        <dbReference type="Proteomes" id="UP000815677"/>
    </source>
</evidence>
<dbReference type="EMBL" id="DF849384">
    <property type="protein sequence ID" value="GAT57066.1"/>
    <property type="molecule type" value="Genomic_DNA"/>
</dbReference>
<keyword evidence="2" id="KW-1185">Reference proteome</keyword>
<name>A0ABQ0M121_MYCCL</name>